<evidence type="ECO:0000256" key="2">
    <source>
        <dbReference type="ARBA" id="ARBA00022603"/>
    </source>
</evidence>
<dbReference type="Pfam" id="PF01189">
    <property type="entry name" value="Methyltr_RsmB-F"/>
    <property type="match status" value="1"/>
</dbReference>
<dbReference type="CDD" id="cd02440">
    <property type="entry name" value="AdoMet_MTases"/>
    <property type="match status" value="1"/>
</dbReference>
<dbReference type="PANTHER" id="PTHR22807">
    <property type="entry name" value="NOP2 YEAST -RELATED NOL1/NOP2/FMU SUN DOMAIN-CONTAINING"/>
    <property type="match status" value="1"/>
</dbReference>
<dbReference type="FunFam" id="3.40.50.150:FF:000257">
    <property type="entry name" value="16S rRNA methyltransferase"/>
    <property type="match status" value="1"/>
</dbReference>
<reference evidence="9" key="1">
    <citation type="journal article" date="2023" name="Int. J. Syst. Evol. Microbiol.">
        <title>Methylocystis iwaonis sp. nov., a type II methane-oxidizing bacterium from surface soil of a rice paddy field in Japan, and emended description of the genus Methylocystis (ex Whittenbury et al. 1970) Bowman et al. 1993.</title>
        <authorList>
            <person name="Kaise H."/>
            <person name="Sawadogo J.B."/>
            <person name="Alam M.S."/>
            <person name="Ueno C."/>
            <person name="Dianou D."/>
            <person name="Shinjo R."/>
            <person name="Asakawa S."/>
        </authorList>
    </citation>
    <scope>NUCLEOTIDE SEQUENCE</scope>
    <source>
        <strain evidence="9">LMG27198</strain>
    </source>
</reference>
<organism evidence="9 10">
    <name type="scientific">Methylocystis echinoides</name>
    <dbReference type="NCBI Taxonomy" id="29468"/>
    <lineage>
        <taxon>Bacteria</taxon>
        <taxon>Pseudomonadati</taxon>
        <taxon>Pseudomonadota</taxon>
        <taxon>Alphaproteobacteria</taxon>
        <taxon>Hyphomicrobiales</taxon>
        <taxon>Methylocystaceae</taxon>
        <taxon>Methylocystis</taxon>
    </lineage>
</organism>
<sequence>MSDSKSFPGRSKPGRHSTRQGFVPAEAAREAEAAKIPGLPARLAAAAIIGDVVQGGHRLDECFSPQAVPNRLTGLDPRDVALTRSIATASLRRLGVIRHVLAELLEKGLPRQAGRLEYTLIGAAAQLLFLDAADHAAIDLAVRATKLEPKTAPYANMVNAVLRNLLRRREEFLELAAGGEHDLPPWLAQRWRKHYSEETARAIAAMYMKEPPLDVTVKSDPAEWAERLDGVVLPTGSVRLKTHAPIPELPGYAEGEWWVQDAAAALPARLLGVRPDERVLDMCAAPGGKTAQLALARAHVVALDRSAERLKMLAANLSRLDLRADVAVGDATGYQAQPFDAILIDAPCSATGTARRHPDALWTKKPGDIETLAALQTKMLARAALLTKAGGRLVYCTCSLEPEEGEQQIAAFLRRNPDFRREPVTEADGVPAEFINRDGDLRTLPCFWPNADARLAGIDGFFVARLIRQA</sequence>
<dbReference type="InterPro" id="IPR035926">
    <property type="entry name" value="NusB-like_sf"/>
</dbReference>
<dbReference type="InterPro" id="IPR001678">
    <property type="entry name" value="MeTrfase_RsmB-F_NOP2_dom"/>
</dbReference>
<feature type="domain" description="SAM-dependent MTase RsmB/NOP-type" evidence="8">
    <location>
        <begin position="175"/>
        <end position="469"/>
    </location>
</feature>
<dbReference type="PROSITE" id="PS51686">
    <property type="entry name" value="SAM_MT_RSMB_NOP"/>
    <property type="match status" value="1"/>
</dbReference>
<dbReference type="InterPro" id="IPR023267">
    <property type="entry name" value="RCMT"/>
</dbReference>
<dbReference type="GO" id="GO:0008173">
    <property type="term" value="F:RNA methyltransferase activity"/>
    <property type="evidence" value="ECO:0007669"/>
    <property type="project" value="InterPro"/>
</dbReference>
<dbReference type="PRINTS" id="PR02008">
    <property type="entry name" value="RCMTFAMILY"/>
</dbReference>
<dbReference type="Gene3D" id="1.10.940.10">
    <property type="entry name" value="NusB-like"/>
    <property type="match status" value="1"/>
</dbReference>
<keyword evidence="5 6" id="KW-0694">RNA-binding</keyword>
<evidence type="ECO:0000313" key="10">
    <source>
        <dbReference type="Proteomes" id="UP001144323"/>
    </source>
</evidence>
<proteinExistence type="inferred from homology"/>
<evidence type="ECO:0000256" key="4">
    <source>
        <dbReference type="ARBA" id="ARBA00022691"/>
    </source>
</evidence>
<evidence type="ECO:0000256" key="5">
    <source>
        <dbReference type="ARBA" id="ARBA00022884"/>
    </source>
</evidence>
<feature type="binding site" evidence="6">
    <location>
        <begin position="283"/>
        <end position="289"/>
    </location>
    <ligand>
        <name>S-adenosyl-L-methionine</name>
        <dbReference type="ChEBI" id="CHEBI:59789"/>
    </ligand>
</feature>
<name>A0A9W6GVW5_9HYPH</name>
<dbReference type="GO" id="GO:0001510">
    <property type="term" value="P:RNA methylation"/>
    <property type="evidence" value="ECO:0007669"/>
    <property type="project" value="InterPro"/>
</dbReference>
<keyword evidence="3 6" id="KW-0808">Transferase</keyword>
<dbReference type="PROSITE" id="PS01153">
    <property type="entry name" value="NOL1_NOP2_SUN"/>
    <property type="match status" value="1"/>
</dbReference>
<dbReference type="InterPro" id="IPR018314">
    <property type="entry name" value="RsmB/NOL1/NOP2-like_CS"/>
</dbReference>
<dbReference type="PANTHER" id="PTHR22807:SF61">
    <property type="entry name" value="NOL1_NOP2_SUN FAMILY PROTEIN _ ANTITERMINATION NUSB DOMAIN-CONTAINING PROTEIN"/>
    <property type="match status" value="1"/>
</dbReference>
<feature type="active site" description="Nucleophile" evidence="6">
    <location>
        <position position="398"/>
    </location>
</feature>
<dbReference type="InterPro" id="IPR006027">
    <property type="entry name" value="NusB_RsmB_TIM44"/>
</dbReference>
<dbReference type="RefSeq" id="WP_281804069.1">
    <property type="nucleotide sequence ID" value="NZ_BSEC01000001.1"/>
</dbReference>
<dbReference type="AlphaFoldDB" id="A0A9W6GVW5"/>
<keyword evidence="10" id="KW-1185">Reference proteome</keyword>
<gene>
    <name evidence="9" type="primary">sun</name>
    <name evidence="9" type="ORF">LMG27198_30380</name>
</gene>
<feature type="binding site" evidence="6">
    <location>
        <position position="345"/>
    </location>
    <ligand>
        <name>S-adenosyl-L-methionine</name>
        <dbReference type="ChEBI" id="CHEBI:59789"/>
    </ligand>
</feature>
<dbReference type="InterPro" id="IPR049560">
    <property type="entry name" value="MeTrfase_RsmB-F_NOP2_cat"/>
</dbReference>
<dbReference type="EMBL" id="BSEC01000001">
    <property type="protein sequence ID" value="GLI94046.1"/>
    <property type="molecule type" value="Genomic_DNA"/>
</dbReference>
<evidence type="ECO:0000256" key="3">
    <source>
        <dbReference type="ARBA" id="ARBA00022679"/>
    </source>
</evidence>
<dbReference type="GO" id="GO:0006355">
    <property type="term" value="P:regulation of DNA-templated transcription"/>
    <property type="evidence" value="ECO:0007669"/>
    <property type="project" value="InterPro"/>
</dbReference>
<evidence type="ECO:0000256" key="1">
    <source>
        <dbReference type="ARBA" id="ARBA00007494"/>
    </source>
</evidence>
<accession>A0A9W6GVW5</accession>
<dbReference type="GO" id="GO:0003723">
    <property type="term" value="F:RNA binding"/>
    <property type="evidence" value="ECO:0007669"/>
    <property type="project" value="UniProtKB-UniRule"/>
</dbReference>
<feature type="binding site" evidence="6">
    <location>
        <position position="304"/>
    </location>
    <ligand>
        <name>S-adenosyl-L-methionine</name>
        <dbReference type="ChEBI" id="CHEBI:59789"/>
    </ligand>
</feature>
<comment type="similarity">
    <text evidence="1 6">Belongs to the class I-like SAM-binding methyltransferase superfamily. RsmB/NOP family.</text>
</comment>
<keyword evidence="2 6" id="KW-0489">Methyltransferase</keyword>
<feature type="region of interest" description="Disordered" evidence="7">
    <location>
        <begin position="1"/>
        <end position="23"/>
    </location>
</feature>
<keyword evidence="4 6" id="KW-0949">S-adenosyl-L-methionine</keyword>
<evidence type="ECO:0000259" key="8">
    <source>
        <dbReference type="PROSITE" id="PS51686"/>
    </source>
</evidence>
<dbReference type="Pfam" id="PF01029">
    <property type="entry name" value="NusB"/>
    <property type="match status" value="1"/>
</dbReference>
<dbReference type="SUPFAM" id="SSF48013">
    <property type="entry name" value="NusB-like"/>
    <property type="match status" value="1"/>
</dbReference>
<dbReference type="SUPFAM" id="SSF53335">
    <property type="entry name" value="S-adenosyl-L-methionine-dependent methyltransferases"/>
    <property type="match status" value="1"/>
</dbReference>
<comment type="caution">
    <text evidence="6">Lacks conserved residue(s) required for the propagation of feature annotation.</text>
</comment>
<evidence type="ECO:0000256" key="6">
    <source>
        <dbReference type="PROSITE-ProRule" id="PRU01023"/>
    </source>
</evidence>
<dbReference type="InterPro" id="IPR029063">
    <property type="entry name" value="SAM-dependent_MTases_sf"/>
</dbReference>
<protein>
    <submittedName>
        <fullName evidence="9">MFS transporter</fullName>
    </submittedName>
</protein>
<dbReference type="Proteomes" id="UP001144323">
    <property type="component" value="Unassembled WGS sequence"/>
</dbReference>
<dbReference type="Gene3D" id="3.40.50.150">
    <property type="entry name" value="Vaccinia Virus protein VP39"/>
    <property type="match status" value="1"/>
</dbReference>
<comment type="caution">
    <text evidence="9">The sequence shown here is derived from an EMBL/GenBank/DDBJ whole genome shotgun (WGS) entry which is preliminary data.</text>
</comment>
<evidence type="ECO:0000313" key="9">
    <source>
        <dbReference type="EMBL" id="GLI94046.1"/>
    </source>
</evidence>
<evidence type="ECO:0000256" key="7">
    <source>
        <dbReference type="SAM" id="MobiDB-lite"/>
    </source>
</evidence>